<dbReference type="SUPFAM" id="SSF57850">
    <property type="entry name" value="RING/U-box"/>
    <property type="match status" value="1"/>
</dbReference>
<evidence type="ECO:0000256" key="5">
    <source>
        <dbReference type="SAM" id="MobiDB-lite"/>
    </source>
</evidence>
<dbReference type="Pfam" id="PF13639">
    <property type="entry name" value="zf-RING_2"/>
    <property type="match status" value="1"/>
</dbReference>
<feature type="region of interest" description="Disordered" evidence="5">
    <location>
        <begin position="1"/>
        <end position="197"/>
    </location>
</feature>
<evidence type="ECO:0000256" key="3">
    <source>
        <dbReference type="ARBA" id="ARBA00022833"/>
    </source>
</evidence>
<dbReference type="EMBL" id="OW240915">
    <property type="protein sequence ID" value="CAH2283988.1"/>
    <property type="molecule type" value="Genomic_DNA"/>
</dbReference>
<dbReference type="AlphaFoldDB" id="A0AAD1W0U8"/>
<evidence type="ECO:0000256" key="2">
    <source>
        <dbReference type="ARBA" id="ARBA00022771"/>
    </source>
</evidence>
<dbReference type="SMART" id="SM00184">
    <property type="entry name" value="RING"/>
    <property type="match status" value="1"/>
</dbReference>
<evidence type="ECO:0000313" key="7">
    <source>
        <dbReference type="EMBL" id="CAH2283988.1"/>
    </source>
</evidence>
<dbReference type="PROSITE" id="PS50089">
    <property type="entry name" value="ZF_RING_2"/>
    <property type="match status" value="1"/>
</dbReference>
<dbReference type="GO" id="GO:0008270">
    <property type="term" value="F:zinc ion binding"/>
    <property type="evidence" value="ECO:0007669"/>
    <property type="project" value="UniProtKB-KW"/>
</dbReference>
<feature type="compositionally biased region" description="Polar residues" evidence="5">
    <location>
        <begin position="32"/>
        <end position="44"/>
    </location>
</feature>
<keyword evidence="3" id="KW-0862">Zinc</keyword>
<protein>
    <submittedName>
        <fullName evidence="7">RING-H2 finger ATL2-like</fullName>
    </submittedName>
</protein>
<feature type="domain" description="RING-type" evidence="6">
    <location>
        <begin position="201"/>
        <end position="242"/>
    </location>
</feature>
<evidence type="ECO:0000313" key="8">
    <source>
        <dbReference type="Proteomes" id="UP001295444"/>
    </source>
</evidence>
<feature type="compositionally biased region" description="Basic and acidic residues" evidence="5">
    <location>
        <begin position="103"/>
        <end position="114"/>
    </location>
</feature>
<sequence length="247" mass="28418">MDGGQRRRSQRVRNRQEEAASRSRSRGRHANPRTNRSRTPSGRQSTRRGERSRSPRVPERRPTRNDGQIQGMRRERRGRQDNSPRRGTDRARRWNLRTRRRRDRSESEGEDRQRPGRSRSPLNRNDVPPPPNVYNAGELEIVGNQPAENNEGNRQPGPAQEPSQPVNAQDVDNNEPPLAQNEDPPQPIPQGAQGDDEQDECSICLSAFDPAEEIMLLHCGHRFHIECIQMWLQEHCTCPMCRAVVII</sequence>
<reference evidence="7" key="1">
    <citation type="submission" date="2022-03" db="EMBL/GenBank/DDBJ databases">
        <authorList>
            <person name="Alioto T."/>
            <person name="Alioto T."/>
            <person name="Gomez Garrido J."/>
        </authorList>
    </citation>
    <scope>NUCLEOTIDE SEQUENCE</scope>
</reference>
<dbReference type="InterPro" id="IPR013083">
    <property type="entry name" value="Znf_RING/FYVE/PHD"/>
</dbReference>
<proteinExistence type="predicted"/>
<dbReference type="PANTHER" id="PTHR14155">
    <property type="entry name" value="RING FINGER DOMAIN-CONTAINING"/>
    <property type="match status" value="1"/>
</dbReference>
<organism evidence="7 8">
    <name type="scientific">Pelobates cultripes</name>
    <name type="common">Western spadefoot toad</name>
    <dbReference type="NCBI Taxonomy" id="61616"/>
    <lineage>
        <taxon>Eukaryota</taxon>
        <taxon>Metazoa</taxon>
        <taxon>Chordata</taxon>
        <taxon>Craniata</taxon>
        <taxon>Vertebrata</taxon>
        <taxon>Euteleostomi</taxon>
        <taxon>Amphibia</taxon>
        <taxon>Batrachia</taxon>
        <taxon>Anura</taxon>
        <taxon>Pelobatoidea</taxon>
        <taxon>Pelobatidae</taxon>
        <taxon>Pelobates</taxon>
    </lineage>
</organism>
<feature type="compositionally biased region" description="Basic residues" evidence="5">
    <location>
        <begin position="93"/>
        <end position="102"/>
    </location>
</feature>
<keyword evidence="1" id="KW-0479">Metal-binding</keyword>
<evidence type="ECO:0000259" key="6">
    <source>
        <dbReference type="PROSITE" id="PS50089"/>
    </source>
</evidence>
<dbReference type="InterPro" id="IPR053238">
    <property type="entry name" value="RING-H2_zinc_finger"/>
</dbReference>
<gene>
    <name evidence="7" type="ORF">PECUL_23A052941</name>
</gene>
<feature type="compositionally biased region" description="Basic and acidic residues" evidence="5">
    <location>
        <begin position="78"/>
        <end position="92"/>
    </location>
</feature>
<dbReference type="InterPro" id="IPR001841">
    <property type="entry name" value="Znf_RING"/>
</dbReference>
<dbReference type="Proteomes" id="UP001295444">
    <property type="component" value="Chromosome 04"/>
</dbReference>
<accession>A0AAD1W0U8</accession>
<name>A0AAD1W0U8_PELCU</name>
<dbReference type="CDD" id="cd16454">
    <property type="entry name" value="RING-H2_PA-TM-RING"/>
    <property type="match status" value="1"/>
</dbReference>
<feature type="compositionally biased region" description="Polar residues" evidence="5">
    <location>
        <begin position="161"/>
        <end position="171"/>
    </location>
</feature>
<keyword evidence="2 4" id="KW-0863">Zinc-finger</keyword>
<keyword evidence="8" id="KW-1185">Reference proteome</keyword>
<dbReference type="Gene3D" id="3.30.40.10">
    <property type="entry name" value="Zinc/RING finger domain, C3HC4 (zinc finger)"/>
    <property type="match status" value="1"/>
</dbReference>
<evidence type="ECO:0000256" key="1">
    <source>
        <dbReference type="ARBA" id="ARBA00022723"/>
    </source>
</evidence>
<dbReference type="PANTHER" id="PTHR14155:SF627">
    <property type="entry name" value="OS06G0192800 PROTEIN"/>
    <property type="match status" value="1"/>
</dbReference>
<feature type="compositionally biased region" description="Basic residues" evidence="5">
    <location>
        <begin position="1"/>
        <end position="13"/>
    </location>
</feature>
<evidence type="ECO:0000256" key="4">
    <source>
        <dbReference type="PROSITE-ProRule" id="PRU00175"/>
    </source>
</evidence>
<feature type="compositionally biased region" description="Basic and acidic residues" evidence="5">
    <location>
        <begin position="47"/>
        <end position="64"/>
    </location>
</feature>